<proteinExistence type="predicted"/>
<dbReference type="InterPro" id="IPR005625">
    <property type="entry name" value="PepSY-ass_TM"/>
</dbReference>
<evidence type="ECO:0000259" key="4">
    <source>
        <dbReference type="PROSITE" id="PS50902"/>
    </source>
</evidence>
<accession>A0A1G5EAM9</accession>
<dbReference type="InterPro" id="IPR029039">
    <property type="entry name" value="Flavoprotein-like_sf"/>
</dbReference>
<dbReference type="InterPro" id="IPR017927">
    <property type="entry name" value="FAD-bd_FR_type"/>
</dbReference>
<gene>
    <name evidence="6" type="ORF">SAMN02927903_00998</name>
</gene>
<dbReference type="RefSeq" id="WP_091141196.1">
    <property type="nucleotide sequence ID" value="NZ_FMVF01000004.1"/>
</dbReference>
<dbReference type="GO" id="GO:0050660">
    <property type="term" value="F:flavin adenine dinucleotide binding"/>
    <property type="evidence" value="ECO:0007669"/>
    <property type="project" value="TreeGrafter"/>
</dbReference>
<dbReference type="AlphaFoldDB" id="A0A1G5EAM9"/>
<keyword evidence="3" id="KW-0472">Membrane</keyword>
<dbReference type="Pfam" id="PF00258">
    <property type="entry name" value="Flavodoxin_1"/>
    <property type="match status" value="1"/>
</dbReference>
<evidence type="ECO:0000256" key="2">
    <source>
        <dbReference type="ARBA" id="ARBA00023797"/>
    </source>
</evidence>
<evidence type="ECO:0000256" key="3">
    <source>
        <dbReference type="SAM" id="Phobius"/>
    </source>
</evidence>
<reference evidence="6 7" key="1">
    <citation type="submission" date="2016-10" db="EMBL/GenBank/DDBJ databases">
        <authorList>
            <person name="de Groot N.N."/>
        </authorList>
    </citation>
    <scope>NUCLEOTIDE SEQUENCE [LARGE SCALE GENOMIC DNA]</scope>
    <source>
        <strain evidence="6 7">CGMCC 1.7031</strain>
    </source>
</reference>
<evidence type="ECO:0000313" key="7">
    <source>
        <dbReference type="Proteomes" id="UP000199354"/>
    </source>
</evidence>
<keyword evidence="7" id="KW-1185">Reference proteome</keyword>
<name>A0A1G5EAM9_9FLAO</name>
<organism evidence="6 7">
    <name type="scientific">Flavobacterium caeni</name>
    <dbReference type="NCBI Taxonomy" id="490189"/>
    <lineage>
        <taxon>Bacteria</taxon>
        <taxon>Pseudomonadati</taxon>
        <taxon>Bacteroidota</taxon>
        <taxon>Flavobacteriia</taxon>
        <taxon>Flavobacteriales</taxon>
        <taxon>Flavobacteriaceae</taxon>
        <taxon>Flavobacterium</taxon>
    </lineage>
</organism>
<feature type="domain" description="FAD-binding FR-type" evidence="5">
    <location>
        <begin position="495"/>
        <end position="592"/>
    </location>
</feature>
<dbReference type="PANTHER" id="PTHR19384:SF17">
    <property type="entry name" value="NADPH--CYTOCHROME P450 REDUCTASE"/>
    <property type="match status" value="1"/>
</dbReference>
<dbReference type="OrthoDB" id="9789468at2"/>
<dbReference type="STRING" id="490189.SAMN02927903_00998"/>
<keyword evidence="3" id="KW-1133">Transmembrane helix</keyword>
<feature type="transmembrane region" description="Helical" evidence="3">
    <location>
        <begin position="676"/>
        <end position="695"/>
    </location>
</feature>
<dbReference type="InterPro" id="IPR001433">
    <property type="entry name" value="OxRdtase_FAD/NAD-bd"/>
</dbReference>
<dbReference type="EMBL" id="FMVF01000004">
    <property type="protein sequence ID" value="SCY24063.1"/>
    <property type="molecule type" value="Genomic_DNA"/>
</dbReference>
<dbReference type="Gene3D" id="3.40.50.80">
    <property type="entry name" value="Nucleotide-binding domain of ferredoxin-NADP reductase (FNR) module"/>
    <property type="match status" value="1"/>
</dbReference>
<dbReference type="PROSITE" id="PS50902">
    <property type="entry name" value="FLAVODOXIN_LIKE"/>
    <property type="match status" value="1"/>
</dbReference>
<protein>
    <recommendedName>
        <fullName evidence="2">NADPH--hemoprotein reductase</fullName>
        <ecNumber evidence="2">1.6.2.4</ecNumber>
    </recommendedName>
</protein>
<feature type="domain" description="Flavodoxin-like" evidence="4">
    <location>
        <begin position="341"/>
        <end position="476"/>
    </location>
</feature>
<dbReference type="Pfam" id="PF03929">
    <property type="entry name" value="PepSY_TM"/>
    <property type="match status" value="1"/>
</dbReference>
<dbReference type="PANTHER" id="PTHR19384">
    <property type="entry name" value="NITRIC OXIDE SYNTHASE-RELATED"/>
    <property type="match status" value="1"/>
</dbReference>
<feature type="transmembrane region" description="Helical" evidence="3">
    <location>
        <begin position="172"/>
        <end position="197"/>
    </location>
</feature>
<keyword evidence="3" id="KW-0812">Transmembrane</keyword>
<dbReference type="InterPro" id="IPR039261">
    <property type="entry name" value="FNR_nucleotide-bd"/>
</dbReference>
<dbReference type="InterPro" id="IPR008254">
    <property type="entry name" value="Flavodoxin/NO_synth"/>
</dbReference>
<dbReference type="InterPro" id="IPR017938">
    <property type="entry name" value="Riboflavin_synthase-like_b-brl"/>
</dbReference>
<dbReference type="SUPFAM" id="SSF52218">
    <property type="entry name" value="Flavoproteins"/>
    <property type="match status" value="1"/>
</dbReference>
<dbReference type="InterPro" id="IPR001709">
    <property type="entry name" value="Flavoprot_Pyr_Nucl_cyt_Rdtase"/>
</dbReference>
<sequence length="728" mass="81008">MTVSVWRYSHLALAVSSFVFIVLAAVTGVILAFEPVSHRLQPHAVARLDEVTLAQTLAATSGKYDEILEIKIEKGLFVQADVITQDGESAQIYLNPRTGESLGAVQPESEFFQWVTTLHRSLFLHGLGRFFMGLTAFLLLLIAITGSILVVKRQRKLKLFFAKVVRENGLQFYHVVFGRIWLVPILIIAATGAFLTLDAFELLDKSKPDSKIDFDNIKVEPQRPISEFPAFRQTKMSEVVSVEFPFSPDPEDVFTVKCHDRDWVVNQFTGEILSETKAPSVVEWLNLSLDLHTGRASILWALVLVIACLNILFFVYSGFAMTLKRRSGKTKNPYTKDQAEFVILAGSENGSTMRFAKALHTALLDAGAKSYFAELNRYETFESMRHLIVLTATYGIGEPPTNAGKALARMARYPQTKPFTFSVVGFGSHAYPDFCRFAFEIYNTLSHAQNASPLLEIETINDKSTAQFSRWVTEFGLRTHLELSIDTKSLAAKPVKRHTFTVVSKTQAQEGQAFLIRLCPVGNPKFNSGDLLTVFPADDARNREYSIGKVDNLAQLSVKLHPNGLGSGYLYNLQIGDTIKAALVRNREFHLPSKAKQVVLVSNGTGIAPFLGMIAQNKSAECHLFAGFRSAESFMPYDEFLQDKLQNGQLKSLHLAYSREGNKQYVKDVLAEQKQWLGSVLALGGVVMICGSLAMQNQVLEWLESVAQEIGKTLAELQSGGQIKMDCY</sequence>
<dbReference type="Pfam" id="PF00175">
    <property type="entry name" value="NAD_binding_1"/>
    <property type="match status" value="1"/>
</dbReference>
<evidence type="ECO:0000313" key="6">
    <source>
        <dbReference type="EMBL" id="SCY24063.1"/>
    </source>
</evidence>
<dbReference type="SUPFAM" id="SSF52343">
    <property type="entry name" value="Ferredoxin reductase-like, C-terminal NADP-linked domain"/>
    <property type="match status" value="1"/>
</dbReference>
<dbReference type="GO" id="GO:0010181">
    <property type="term" value="F:FMN binding"/>
    <property type="evidence" value="ECO:0007669"/>
    <property type="project" value="InterPro"/>
</dbReference>
<dbReference type="EC" id="1.6.2.4" evidence="2"/>
<feature type="transmembrane region" description="Helical" evidence="3">
    <location>
        <begin position="298"/>
        <end position="319"/>
    </location>
</feature>
<dbReference type="Proteomes" id="UP000199354">
    <property type="component" value="Unassembled WGS sequence"/>
</dbReference>
<dbReference type="SUPFAM" id="SSF63380">
    <property type="entry name" value="Riboflavin synthase domain-like"/>
    <property type="match status" value="1"/>
</dbReference>
<keyword evidence="1" id="KW-0285">Flavoprotein</keyword>
<dbReference type="PROSITE" id="PS51384">
    <property type="entry name" value="FAD_FR"/>
    <property type="match status" value="1"/>
</dbReference>
<dbReference type="GO" id="GO:0016491">
    <property type="term" value="F:oxidoreductase activity"/>
    <property type="evidence" value="ECO:0007669"/>
    <property type="project" value="InterPro"/>
</dbReference>
<dbReference type="Gene3D" id="3.40.50.360">
    <property type="match status" value="1"/>
</dbReference>
<evidence type="ECO:0000259" key="5">
    <source>
        <dbReference type="PROSITE" id="PS51384"/>
    </source>
</evidence>
<dbReference type="GO" id="GO:0005829">
    <property type="term" value="C:cytosol"/>
    <property type="evidence" value="ECO:0007669"/>
    <property type="project" value="TreeGrafter"/>
</dbReference>
<feature type="transmembrane region" description="Helical" evidence="3">
    <location>
        <begin position="130"/>
        <end position="151"/>
    </location>
</feature>
<evidence type="ECO:0000256" key="1">
    <source>
        <dbReference type="ARBA" id="ARBA00022630"/>
    </source>
</evidence>
<feature type="transmembrane region" description="Helical" evidence="3">
    <location>
        <begin position="12"/>
        <end position="33"/>
    </location>
</feature>
<dbReference type="Gene3D" id="2.40.30.10">
    <property type="entry name" value="Translation factors"/>
    <property type="match status" value="1"/>
</dbReference>
<dbReference type="PRINTS" id="PR00371">
    <property type="entry name" value="FPNCR"/>
</dbReference>